<dbReference type="GeneID" id="29392470"/>
<keyword evidence="3" id="KW-0732">Signal</keyword>
<evidence type="ECO:0000256" key="2">
    <source>
        <dbReference type="SAM" id="MobiDB-lite"/>
    </source>
</evidence>
<dbReference type="eggNOG" id="COG4105">
    <property type="taxonomic scope" value="Bacteria"/>
</dbReference>
<name>D8ISU3_HERSS</name>
<sequence length="200" mass="20817">MRASKLNVGLIVSAMLVLALGGCTNIQPKSNPGDDAKNALESGLAQANAAHAEGKTDEAVSVLKAVASRFPADKNPWIRIAQLRFDAGDYSDAIVNAQEALRRDPGDKVANGVVTLSGLRLAVKSSGDLRAQNALNGTLKAEAQDLTKILRENLGENNLVPQPKAVTPPRARGKAARKTTSASDTESGNGSGPNPFGNLK</sequence>
<gene>
    <name evidence="4" type="ordered locus">Hsero_4038</name>
</gene>
<feature type="region of interest" description="Disordered" evidence="2">
    <location>
        <begin position="154"/>
        <end position="200"/>
    </location>
</feature>
<evidence type="ECO:0000313" key="5">
    <source>
        <dbReference type="Proteomes" id="UP000000329"/>
    </source>
</evidence>
<feature type="repeat" description="TPR" evidence="1">
    <location>
        <begin position="74"/>
        <end position="107"/>
    </location>
</feature>
<keyword evidence="1" id="KW-0802">TPR repeat</keyword>
<dbReference type="PROSITE" id="PS51257">
    <property type="entry name" value="PROKAR_LIPOPROTEIN"/>
    <property type="match status" value="1"/>
</dbReference>
<dbReference type="HOGENOM" id="CLU_092733_1_0_4"/>
<organism evidence="4 5">
    <name type="scientific">Herbaspirillum seropedicae (strain SmR1)</name>
    <dbReference type="NCBI Taxonomy" id="757424"/>
    <lineage>
        <taxon>Bacteria</taxon>
        <taxon>Pseudomonadati</taxon>
        <taxon>Pseudomonadota</taxon>
        <taxon>Betaproteobacteria</taxon>
        <taxon>Burkholderiales</taxon>
        <taxon>Oxalobacteraceae</taxon>
        <taxon>Herbaspirillum</taxon>
    </lineage>
</organism>
<evidence type="ECO:0000313" key="4">
    <source>
        <dbReference type="EMBL" id="ADJ65509.1"/>
    </source>
</evidence>
<reference evidence="4 5" key="1">
    <citation type="submission" date="2010-04" db="EMBL/GenBank/DDBJ databases">
        <title>The genome of Herbaspirillum seropedicae SmR1, an endophytic, nitrogen-fixing, plant-growth promoting beta-Proteobacteria.</title>
        <authorList>
            <person name="Pedrosa F.O."/>
            <person name="Monteiro R.A."/>
            <person name="Wassem R."/>
            <person name="Cruz L.M."/>
            <person name="Ayub R.A."/>
            <person name="Colauto N.B."/>
            <person name="Fernandez M.A."/>
            <person name="Fungaro M.H.P."/>
            <person name="Grisard E.C."/>
            <person name="Hungria M."/>
            <person name="Madeira H.M.F."/>
            <person name="Nodari R.O."/>
            <person name="Osaku C.A."/>
            <person name="Petzl-Erler M.L."/>
            <person name="Terenzi H."/>
            <person name="Vieira L.G.E."/>
            <person name="Almeida M.I.M."/>
            <person name="Alves L.R."/>
            <person name="Arantes O.M.N."/>
            <person name="Balsanelli E."/>
            <person name="Barcellos F.G."/>
            <person name="Baura V.A."/>
            <person name="Binde D.R."/>
            <person name="Campo R.J."/>
            <person name="Chubatsu L.S."/>
            <person name="Chueire L.M.O."/>
            <person name="Ciferri R.R."/>
            <person name="Correa L.C."/>
            <person name="da Conceicao Silva J.L."/>
            <person name="Dabul A.N.G."/>
            <person name="Dambros B.P."/>
            <person name="Faoro H."/>
            <person name="Favetti A."/>
            <person name="Friedermann G."/>
            <person name="Furlaneto M.C."/>
            <person name="Gasques L.S."/>
            <person name="Gimenes C.C.T."/>
            <person name="Gioppo N.M.R."/>
            <person name="Glienke-Blanco C."/>
            <person name="Godoy L.P."/>
            <person name="Guerra M.P."/>
            <person name="Karp S."/>
            <person name="Kava-Cordeiro V."/>
            <person name="Margarido V.P."/>
            <person name="Mathioni S.M."/>
            <person name="Menck-Soares M.A."/>
            <person name="Murace N.K."/>
            <person name="Nicolas M.F."/>
            <person name="Oliveira C.E.C."/>
            <person name="Pagnan N.A.B."/>
            <person name="Pamphile J.A."/>
            <person name="Patussi E.V."/>
            <person name="Pereira L.F.P."/>
            <person name="Pereira-Ferrari L."/>
            <person name="Pinto F.G.S."/>
            <person name="Precoma C."/>
            <person name="Prioli A.J."/>
            <person name="Prioli S.M.A.P."/>
            <person name="Raittz R.T."/>
            <person name="Ramos H.J.O."/>
            <person name="Ribeiro E.M.S.F."/>
            <person name="Rigo L.U."/>
            <person name="Rocha C.L.M.S.C."/>
            <person name="Rocha S.N."/>
            <person name="Santos K."/>
            <person name="Satori D."/>
            <person name="Silva A.G."/>
            <person name="Simao R.C.G."/>
            <person name="Soares M.A.M."/>
            <person name="Souza E.M."/>
            <person name="Steffens M.B.R."/>
            <person name="Steindel M."/>
            <person name="Tadra-Sfeir M.Z."/>
            <person name="Takahashi E.K."/>
            <person name="Torres R.A."/>
            <person name="Valle J.S."/>
            <person name="Vernal J.I."/>
            <person name="Vilas-Boas L.A."/>
            <person name="Watanabe M.A.E."/>
            <person name="Weiss V.A."/>
            <person name="Yates M.A."/>
            <person name="Souza E.M."/>
        </authorList>
    </citation>
    <scope>NUCLEOTIDE SEQUENCE [LARGE SCALE GENOMIC DNA]</scope>
    <source>
        <strain evidence="4 5">SmR1</strain>
    </source>
</reference>
<dbReference type="AlphaFoldDB" id="D8ISU3"/>
<feature type="signal peptide" evidence="3">
    <location>
        <begin position="1"/>
        <end position="19"/>
    </location>
</feature>
<feature type="chain" id="PRO_5003115448" evidence="3">
    <location>
        <begin position="20"/>
        <end position="200"/>
    </location>
</feature>
<dbReference type="InterPro" id="IPR019734">
    <property type="entry name" value="TPR_rpt"/>
</dbReference>
<dbReference type="RefSeq" id="WP_013235969.1">
    <property type="nucleotide sequence ID" value="NC_014323.1"/>
</dbReference>
<dbReference type="Pfam" id="PF14559">
    <property type="entry name" value="TPR_19"/>
    <property type="match status" value="1"/>
</dbReference>
<dbReference type="EMBL" id="CP002039">
    <property type="protein sequence ID" value="ADJ65509.1"/>
    <property type="molecule type" value="Genomic_DNA"/>
</dbReference>
<dbReference type="Gene3D" id="1.25.40.10">
    <property type="entry name" value="Tetratricopeptide repeat domain"/>
    <property type="match status" value="1"/>
</dbReference>
<dbReference type="SUPFAM" id="SSF48452">
    <property type="entry name" value="TPR-like"/>
    <property type="match status" value="1"/>
</dbReference>
<dbReference type="OrthoDB" id="6005230at2"/>
<dbReference type="InterPro" id="IPR011990">
    <property type="entry name" value="TPR-like_helical_dom_sf"/>
</dbReference>
<proteinExistence type="predicted"/>
<protein>
    <submittedName>
        <fullName evidence="4">Lipoprotein</fullName>
    </submittedName>
</protein>
<evidence type="ECO:0000256" key="3">
    <source>
        <dbReference type="SAM" id="SignalP"/>
    </source>
</evidence>
<keyword evidence="5" id="KW-1185">Reference proteome</keyword>
<evidence type="ECO:0000256" key="1">
    <source>
        <dbReference type="PROSITE-ProRule" id="PRU00339"/>
    </source>
</evidence>
<dbReference type="STRING" id="757424.Hsero_4038"/>
<keyword evidence="4" id="KW-0449">Lipoprotein</keyword>
<dbReference type="KEGG" id="hse:Hsero_4038"/>
<accession>D8ISU3</accession>
<dbReference type="PROSITE" id="PS50005">
    <property type="entry name" value="TPR"/>
    <property type="match status" value="1"/>
</dbReference>
<dbReference type="Proteomes" id="UP000000329">
    <property type="component" value="Chromosome"/>
</dbReference>